<dbReference type="PANTHER" id="PTHR33266:SF1">
    <property type="entry name" value="F-BOX DOMAIN-CONTAINING PROTEIN"/>
    <property type="match status" value="1"/>
</dbReference>
<name>A0AAD7TKG0_9APHY</name>
<keyword evidence="3" id="KW-1185">Reference proteome</keyword>
<feature type="compositionally biased region" description="Basic and acidic residues" evidence="1">
    <location>
        <begin position="245"/>
        <end position="261"/>
    </location>
</feature>
<dbReference type="Proteomes" id="UP001215151">
    <property type="component" value="Unassembled WGS sequence"/>
</dbReference>
<feature type="region of interest" description="Disordered" evidence="1">
    <location>
        <begin position="235"/>
        <end position="293"/>
    </location>
</feature>
<dbReference type="PANTHER" id="PTHR33266">
    <property type="entry name" value="CHROMOSOME 15, WHOLE GENOME SHOTGUN SEQUENCE"/>
    <property type="match status" value="1"/>
</dbReference>
<sequence length="369" mass="40396">MRAGTASEPLLAHAAAKVMNEFGLNLVRSLAEGFKHGLLDKGQRGELVARFLLIFAHDKAQGPQRSLSDPSAAINWSQKVPVLTFLESLFTLGHHDSIWSCLPINAHRISIEPVKALGEAFDGAYVRFSHFVRVDSVNMVDTHAGAAALARGMAFQGYHSQPNWDVAIPVLMKDVKFDHSDVTFILVRVNARRGAKRHNGVKVQATEGMLTNRYPYITIEMHLGVRDDADAEDHTQDYELGSGDSDDKQGGAVSHVHEKAGKSRQPSTGVQVSSAPTTHADGPRLLRSQRAKSEAPRYEIKAYECSSKLYRVIDPGQEDQYASLLESRGEAFGETAETLDCVRQMKAVWMSGKPELSDASEESGVQCTG</sequence>
<organism evidence="2 3">
    <name type="scientific">Trametes cubensis</name>
    <dbReference type="NCBI Taxonomy" id="1111947"/>
    <lineage>
        <taxon>Eukaryota</taxon>
        <taxon>Fungi</taxon>
        <taxon>Dikarya</taxon>
        <taxon>Basidiomycota</taxon>
        <taxon>Agaricomycotina</taxon>
        <taxon>Agaricomycetes</taxon>
        <taxon>Polyporales</taxon>
        <taxon>Polyporaceae</taxon>
        <taxon>Trametes</taxon>
    </lineage>
</organism>
<proteinExistence type="predicted"/>
<evidence type="ECO:0000313" key="3">
    <source>
        <dbReference type="Proteomes" id="UP001215151"/>
    </source>
</evidence>
<dbReference type="EMBL" id="JAPEVG010000419">
    <property type="protein sequence ID" value="KAJ8463071.1"/>
    <property type="molecule type" value="Genomic_DNA"/>
</dbReference>
<protein>
    <submittedName>
        <fullName evidence="2">Uncharacterized protein</fullName>
    </submittedName>
</protein>
<reference evidence="2" key="1">
    <citation type="submission" date="2022-11" db="EMBL/GenBank/DDBJ databases">
        <title>Genome Sequence of Cubamyces cubensis.</title>
        <authorList>
            <person name="Buettner E."/>
        </authorList>
    </citation>
    <scope>NUCLEOTIDE SEQUENCE</scope>
    <source>
        <strain evidence="2">MPL-01</strain>
    </source>
</reference>
<accession>A0AAD7TKG0</accession>
<evidence type="ECO:0000256" key="1">
    <source>
        <dbReference type="SAM" id="MobiDB-lite"/>
    </source>
</evidence>
<feature type="compositionally biased region" description="Polar residues" evidence="1">
    <location>
        <begin position="264"/>
        <end position="277"/>
    </location>
</feature>
<evidence type="ECO:0000313" key="2">
    <source>
        <dbReference type="EMBL" id="KAJ8463071.1"/>
    </source>
</evidence>
<gene>
    <name evidence="2" type="ORF">ONZ51_g10489</name>
</gene>
<dbReference type="AlphaFoldDB" id="A0AAD7TKG0"/>
<comment type="caution">
    <text evidence="2">The sequence shown here is derived from an EMBL/GenBank/DDBJ whole genome shotgun (WGS) entry which is preliminary data.</text>
</comment>